<dbReference type="GO" id="GO:0030686">
    <property type="term" value="C:90S preribosome"/>
    <property type="evidence" value="ECO:0007669"/>
    <property type="project" value="TreeGrafter"/>
</dbReference>
<organism evidence="4 5">
    <name type="scientific">Rhizophlyctis rosea</name>
    <dbReference type="NCBI Taxonomy" id="64517"/>
    <lineage>
        <taxon>Eukaryota</taxon>
        <taxon>Fungi</taxon>
        <taxon>Fungi incertae sedis</taxon>
        <taxon>Chytridiomycota</taxon>
        <taxon>Chytridiomycota incertae sedis</taxon>
        <taxon>Chytridiomycetes</taxon>
        <taxon>Rhizophlyctidales</taxon>
        <taxon>Rhizophlyctidaceae</taxon>
        <taxon>Rhizophlyctis</taxon>
    </lineage>
</organism>
<evidence type="ECO:0000256" key="1">
    <source>
        <dbReference type="ARBA" id="ARBA00007473"/>
    </source>
</evidence>
<comment type="similarity">
    <text evidence="1">Belongs to the KRI1 family.</text>
</comment>
<dbReference type="AlphaFoldDB" id="A0AAD5SMT3"/>
<comment type="caution">
    <text evidence="4">The sequence shown here is derived from an EMBL/GenBank/DDBJ whole genome shotgun (WGS) entry which is preliminary data.</text>
</comment>
<reference evidence="4" key="1">
    <citation type="submission" date="2020-05" db="EMBL/GenBank/DDBJ databases">
        <title>Phylogenomic resolution of chytrid fungi.</title>
        <authorList>
            <person name="Stajich J.E."/>
            <person name="Amses K."/>
            <person name="Simmons R."/>
            <person name="Seto K."/>
            <person name="Myers J."/>
            <person name="Bonds A."/>
            <person name="Quandt C.A."/>
            <person name="Barry K."/>
            <person name="Liu P."/>
            <person name="Grigoriev I."/>
            <person name="Longcore J.E."/>
            <person name="James T.Y."/>
        </authorList>
    </citation>
    <scope>NUCLEOTIDE SEQUENCE</scope>
    <source>
        <strain evidence="4">JEL0318</strain>
    </source>
</reference>
<dbReference type="PANTHER" id="PTHR14490:SF5">
    <property type="entry name" value="PROTEIN KRI1 HOMOLOG"/>
    <property type="match status" value="1"/>
</dbReference>
<dbReference type="GO" id="GO:0000447">
    <property type="term" value="P:endonucleolytic cleavage in ITS1 to separate SSU-rRNA from 5.8S rRNA and LSU-rRNA from tricistronic rRNA transcript (SSU-rRNA, 5.8S rRNA, LSU-rRNA)"/>
    <property type="evidence" value="ECO:0007669"/>
    <property type="project" value="TreeGrafter"/>
</dbReference>
<dbReference type="EMBL" id="JADGJD010000158">
    <property type="protein sequence ID" value="KAJ3054122.1"/>
    <property type="molecule type" value="Genomic_DNA"/>
</dbReference>
<feature type="domain" description="Kri1-like C-terminal" evidence="3">
    <location>
        <begin position="39"/>
        <end position="126"/>
    </location>
</feature>
<dbReference type="GO" id="GO:0005730">
    <property type="term" value="C:nucleolus"/>
    <property type="evidence" value="ECO:0007669"/>
    <property type="project" value="TreeGrafter"/>
</dbReference>
<keyword evidence="5" id="KW-1185">Reference proteome</keyword>
<feature type="region of interest" description="Disordered" evidence="2">
    <location>
        <begin position="180"/>
        <end position="237"/>
    </location>
</feature>
<accession>A0AAD5SMT3</accession>
<evidence type="ECO:0000313" key="4">
    <source>
        <dbReference type="EMBL" id="KAJ3054122.1"/>
    </source>
</evidence>
<dbReference type="InterPro" id="IPR024626">
    <property type="entry name" value="Kri1-like_C"/>
</dbReference>
<dbReference type="Proteomes" id="UP001212841">
    <property type="component" value="Unassembled WGS sequence"/>
</dbReference>
<proteinExistence type="inferred from homology"/>
<evidence type="ECO:0000259" key="3">
    <source>
        <dbReference type="Pfam" id="PF12936"/>
    </source>
</evidence>
<dbReference type="PANTHER" id="PTHR14490">
    <property type="entry name" value="ZINC FINGER, ZZ TYPE"/>
    <property type="match status" value="1"/>
</dbReference>
<evidence type="ECO:0000313" key="5">
    <source>
        <dbReference type="Proteomes" id="UP001212841"/>
    </source>
</evidence>
<dbReference type="InterPro" id="IPR018034">
    <property type="entry name" value="Kri1"/>
</dbReference>
<feature type="compositionally biased region" description="Basic and acidic residues" evidence="2">
    <location>
        <begin position="201"/>
        <end position="214"/>
    </location>
</feature>
<feature type="region of interest" description="Disordered" evidence="2">
    <location>
        <begin position="1"/>
        <end position="34"/>
    </location>
</feature>
<sequence length="237" mass="27384">MDADYLPGGEEYADGPEEGDGKKKKKDKKGKEKKEKLSLDQYLDEYYQMDYEDMIGDLPTRFKYRQVDSDTVGLTPYEILEADDADLNEYYSLKKLAPFRRKDLVERDREKFKKYKKKKLREFRKKTEEKKKAESGVKVEAEVKVEAGEGEKKKKKKKVKVEESGDVDVKIEDAAEVKQEFKKVKQQPGSEPSQRKHKKSHDRDGGKVKSEFKKPGGKGKAGLSADRLASYQMPKKK</sequence>
<protein>
    <recommendedName>
        <fullName evidence="3">Kri1-like C-terminal domain-containing protein</fullName>
    </recommendedName>
</protein>
<evidence type="ECO:0000256" key="2">
    <source>
        <dbReference type="SAM" id="MobiDB-lite"/>
    </source>
</evidence>
<gene>
    <name evidence="4" type="ORF">HK097_002642</name>
</gene>
<name>A0AAD5SMT3_9FUNG</name>
<feature type="compositionally biased region" description="Basic and acidic residues" evidence="2">
    <location>
        <begin position="125"/>
        <end position="152"/>
    </location>
</feature>
<dbReference type="Pfam" id="PF12936">
    <property type="entry name" value="Kri1_C"/>
    <property type="match status" value="1"/>
</dbReference>
<feature type="region of interest" description="Disordered" evidence="2">
    <location>
        <begin position="124"/>
        <end position="165"/>
    </location>
</feature>